<evidence type="ECO:0000256" key="2">
    <source>
        <dbReference type="ARBA" id="ARBA00022490"/>
    </source>
</evidence>
<evidence type="ECO:0000256" key="8">
    <source>
        <dbReference type="ARBA" id="ARBA00022771"/>
    </source>
</evidence>
<evidence type="ECO:0000256" key="11">
    <source>
        <dbReference type="ARBA" id="ARBA00022881"/>
    </source>
</evidence>
<evidence type="ECO:0000256" key="9">
    <source>
        <dbReference type="ARBA" id="ARBA00022833"/>
    </source>
</evidence>
<feature type="region of interest" description="Disordered" evidence="17">
    <location>
        <begin position="837"/>
        <end position="862"/>
    </location>
</feature>
<dbReference type="InterPro" id="IPR027417">
    <property type="entry name" value="P-loop_NTPase"/>
</dbReference>
<organism evidence="19 20">
    <name type="scientific">Saccharibacillus endophyticus</name>
    <dbReference type="NCBI Taxonomy" id="2060666"/>
    <lineage>
        <taxon>Bacteria</taxon>
        <taxon>Bacillati</taxon>
        <taxon>Bacillota</taxon>
        <taxon>Bacilli</taxon>
        <taxon>Bacillales</taxon>
        <taxon>Paenibacillaceae</taxon>
        <taxon>Saccharibacillus</taxon>
    </lineage>
</organism>
<feature type="compositionally biased region" description="Basic and acidic residues" evidence="17">
    <location>
        <begin position="344"/>
        <end position="354"/>
    </location>
</feature>
<feature type="compositionally biased region" description="Acidic residues" evidence="17">
    <location>
        <begin position="566"/>
        <end position="578"/>
    </location>
</feature>
<dbReference type="InterPro" id="IPR003439">
    <property type="entry name" value="ABC_transporter-like_ATP-bd"/>
</dbReference>
<keyword evidence="20" id="KW-1185">Reference proteome</keyword>
<evidence type="ECO:0000256" key="13">
    <source>
        <dbReference type="ARBA" id="ARBA00023204"/>
    </source>
</evidence>
<dbReference type="RefSeq" id="WP_172241560.1">
    <property type="nucleotide sequence ID" value="NZ_BMDD01000005.1"/>
</dbReference>
<name>A0ABQ2A5X6_9BACL</name>
<sequence length="862" mass="94099">MNADFFSSRSERRRESDGMIRVRGANENNLKHADLDLPRDSLVVFTGVSGSGKSSLAFGTLYAEAQRRYLESVAPYARRLIQQAGAPQVESIEGLPPAVGLQQQRSVPQERSTVGSLTAVSNVLRMLYARAGDYPDGQGVLYAEDFSPNTPQGACPECQGLGRIYDATEESMVPDPGLSIRQRAIAAWPGAWHGQNLRDILISLGYDVDKPWKDLPQKDRDWILFTEEKPSAPVFPDLSYEEIREAVRSGRRPDYMGNYTGARRQLLNMYASADTPGRRQRLEPYLAVRPCPACEGKRLKREALSVTFAGLDIADLFRLPVAELREKLEEGVRLHRADSKKRKSAEGPERETEKAQVAKRLVDDVSSRLERLIAIGVGHLSLDRPAPTLSSGELQRLRLATQLISKLFGVAYVLDEPSAGLHPADGEALLESLAALRDAGNSVLVVEHNLDVIKHAEWLVDIGPEAGERGGRVLYSGPPEGLESVEESITRRYLFAEAPSVLRETRQPEGWLKIRQLSFNNLNELDVDIPLGCLTAVTGVSGSGKSSLVSTALPALLSSRLGDLPNDPEEEEEEEEEENQGRQVSGQVSGDLDSLRRLVRIDQKPIGRTPRSNLATYTGLFDHVRKLFADAPLSRERGYKAGRFSFNVAAGRCPNCEGQGFVQIELMFLSSLYVPCPECGGARYNAETLEVKWNGLTVADVLGLTVEEAAGIFAQQQSISRPLSVLLDLGLGYLKLGQPATELSGGESQRIKLASELQRAQRGRAVYLLDEPTNGLHPVDADRLLRHLDALAEAGHAVIMVEHNMRIAAQSDWIIDLGPGAAAQGGKIVAAGTPHEVSTSKDSRTAPYLAPHLVSGAGETAD</sequence>
<comment type="similarity">
    <text evidence="14">Belongs to the ABC transporter superfamily. UvrA family.</text>
</comment>
<protein>
    <recommendedName>
        <fullName evidence="15">UvrABC system protein A</fullName>
    </recommendedName>
    <alternativeName>
        <fullName evidence="16">Excinuclease ABC subunit A</fullName>
    </alternativeName>
</protein>
<dbReference type="Pfam" id="PF17755">
    <property type="entry name" value="UvrA_DNA-bind"/>
    <property type="match status" value="1"/>
</dbReference>
<evidence type="ECO:0000256" key="1">
    <source>
        <dbReference type="ARBA" id="ARBA00004496"/>
    </source>
</evidence>
<keyword evidence="12" id="KW-0238">DNA-binding</keyword>
<evidence type="ECO:0000313" key="19">
    <source>
        <dbReference type="EMBL" id="GGH84825.1"/>
    </source>
</evidence>
<dbReference type="SUPFAM" id="SSF52540">
    <property type="entry name" value="P-loop containing nucleoside triphosphate hydrolases"/>
    <property type="match status" value="2"/>
</dbReference>
<gene>
    <name evidence="19" type="primary">uvrA2</name>
    <name evidence="19" type="ORF">GCM10007362_40800</name>
</gene>
<keyword evidence="8" id="KW-0863">Zinc-finger</keyword>
<evidence type="ECO:0000256" key="16">
    <source>
        <dbReference type="ARBA" id="ARBA00042156"/>
    </source>
</evidence>
<keyword evidence="3" id="KW-0479">Metal-binding</keyword>
<comment type="subcellular location">
    <subcellularLocation>
        <location evidence="1">Cytoplasm</location>
    </subcellularLocation>
</comment>
<evidence type="ECO:0000256" key="10">
    <source>
        <dbReference type="ARBA" id="ARBA00022840"/>
    </source>
</evidence>
<evidence type="ECO:0000313" key="20">
    <source>
        <dbReference type="Proteomes" id="UP000605427"/>
    </source>
</evidence>
<feature type="region of interest" description="Disordered" evidence="17">
    <location>
        <begin position="559"/>
        <end position="589"/>
    </location>
</feature>
<keyword evidence="6" id="KW-0227">DNA damage</keyword>
<evidence type="ECO:0000256" key="6">
    <source>
        <dbReference type="ARBA" id="ARBA00022763"/>
    </source>
</evidence>
<reference evidence="20" key="1">
    <citation type="journal article" date="2019" name="Int. J. Syst. Evol. Microbiol.">
        <title>The Global Catalogue of Microorganisms (GCM) 10K type strain sequencing project: providing services to taxonomists for standard genome sequencing and annotation.</title>
        <authorList>
            <consortium name="The Broad Institute Genomics Platform"/>
            <consortium name="The Broad Institute Genome Sequencing Center for Infectious Disease"/>
            <person name="Wu L."/>
            <person name="Ma J."/>
        </authorList>
    </citation>
    <scope>NUCLEOTIDE SEQUENCE [LARGE SCALE GENOMIC DNA]</scope>
    <source>
        <strain evidence="20">CCM 8702</strain>
    </source>
</reference>
<keyword evidence="9" id="KW-0862">Zinc</keyword>
<evidence type="ECO:0000259" key="18">
    <source>
        <dbReference type="PROSITE" id="PS50893"/>
    </source>
</evidence>
<dbReference type="Proteomes" id="UP000605427">
    <property type="component" value="Unassembled WGS sequence"/>
</dbReference>
<dbReference type="Gene3D" id="3.40.50.300">
    <property type="entry name" value="P-loop containing nucleotide triphosphate hydrolases"/>
    <property type="match status" value="2"/>
</dbReference>
<keyword evidence="11" id="KW-0267">Excision nuclease</keyword>
<evidence type="ECO:0000256" key="7">
    <source>
        <dbReference type="ARBA" id="ARBA00022769"/>
    </source>
</evidence>
<feature type="region of interest" description="Disordered" evidence="17">
    <location>
        <begin position="335"/>
        <end position="354"/>
    </location>
</feature>
<keyword evidence="4" id="KW-0677">Repeat</keyword>
<dbReference type="Gene3D" id="1.10.8.280">
    <property type="entry name" value="ABC transporter ATPase domain-like"/>
    <property type="match status" value="1"/>
</dbReference>
<proteinExistence type="inferred from homology"/>
<dbReference type="InterPro" id="IPR017871">
    <property type="entry name" value="ABC_transporter-like_CS"/>
</dbReference>
<feature type="domain" description="ABC transporter" evidence="18">
    <location>
        <begin position="506"/>
        <end position="850"/>
    </location>
</feature>
<dbReference type="InterPro" id="IPR041552">
    <property type="entry name" value="UvrA_DNA-bd"/>
</dbReference>
<dbReference type="Gene3D" id="1.20.1580.10">
    <property type="entry name" value="ABC transporter ATPase like domain"/>
    <property type="match status" value="2"/>
</dbReference>
<comment type="caution">
    <text evidence="19">The sequence shown here is derived from an EMBL/GenBank/DDBJ whole genome shotgun (WGS) entry which is preliminary data.</text>
</comment>
<dbReference type="PANTHER" id="PTHR43152">
    <property type="entry name" value="UVRABC SYSTEM PROTEIN A"/>
    <property type="match status" value="1"/>
</dbReference>
<evidence type="ECO:0000256" key="14">
    <source>
        <dbReference type="ARBA" id="ARBA00038000"/>
    </source>
</evidence>
<keyword evidence="10" id="KW-0067">ATP-binding</keyword>
<evidence type="ECO:0000256" key="12">
    <source>
        <dbReference type="ARBA" id="ARBA00023125"/>
    </source>
</evidence>
<dbReference type="EMBL" id="BMDD01000005">
    <property type="protein sequence ID" value="GGH84825.1"/>
    <property type="molecule type" value="Genomic_DNA"/>
</dbReference>
<evidence type="ECO:0000256" key="5">
    <source>
        <dbReference type="ARBA" id="ARBA00022741"/>
    </source>
</evidence>
<keyword evidence="2" id="KW-0963">Cytoplasm</keyword>
<dbReference type="PANTHER" id="PTHR43152:SF1">
    <property type="entry name" value="UVRA PROTEIN"/>
    <property type="match status" value="1"/>
</dbReference>
<keyword evidence="7" id="KW-0228">DNA excision</keyword>
<dbReference type="PROSITE" id="PS00211">
    <property type="entry name" value="ABC_TRANSPORTER_1"/>
    <property type="match status" value="2"/>
</dbReference>
<evidence type="ECO:0000256" key="15">
    <source>
        <dbReference type="ARBA" id="ARBA00039316"/>
    </source>
</evidence>
<keyword evidence="13" id="KW-0234">DNA repair</keyword>
<keyword evidence="5" id="KW-0547">Nucleotide-binding</keyword>
<dbReference type="PROSITE" id="PS50893">
    <property type="entry name" value="ABC_TRANSPORTER_2"/>
    <property type="match status" value="1"/>
</dbReference>
<evidence type="ECO:0000256" key="4">
    <source>
        <dbReference type="ARBA" id="ARBA00022737"/>
    </source>
</evidence>
<accession>A0ABQ2A5X6</accession>
<evidence type="ECO:0000256" key="3">
    <source>
        <dbReference type="ARBA" id="ARBA00022723"/>
    </source>
</evidence>
<evidence type="ECO:0000256" key="17">
    <source>
        <dbReference type="SAM" id="MobiDB-lite"/>
    </source>
</evidence>